<dbReference type="Proteomes" id="UP000009073">
    <property type="component" value="Chromosome"/>
</dbReference>
<dbReference type="STRING" id="595494.Tola_1164"/>
<sequence length="388" mass="43749">MDSSEVDAMIETVMKNILVAVTGASPQVLTETLYALYTQGKIFPQEVYVITTQNAKDILVEGLFHDGHWQRLITDYQMPAIKFDESHIWLIADDEGRVLDDAKAEADQTIMADFITRKTAELTADPDCSVHASLAGGRKTMAFYMGYAMSLYGREQDALSHVFVNDEFEFVKDFYYPTPYDNVITGKKPGDTVNTRDAIVTLAEIPFVRMRRHFEQDLLTHIQDASFSKTVALMNAAQQADHLDVAISYKARTVSVLGVDIKLSAKLLALYLMIAEQPNRTMKLSSAFQSSIEPTKQYLAHFFRLQGDVRVYNTFGLEDEGDWQHQRFEKLKPLTPKFIQEVLSQLHKKLAEHLPVEVVDKIKVHSDGAKGGSTYFINGQLIVALNKP</sequence>
<evidence type="ECO:0000259" key="1">
    <source>
        <dbReference type="Pfam" id="PF09623"/>
    </source>
</evidence>
<dbReference type="CDD" id="cd09741">
    <property type="entry name" value="Csx1_III-U"/>
    <property type="match status" value="1"/>
</dbReference>
<accession>C4LDJ0</accession>
<organism evidence="2 3">
    <name type="scientific">Tolumonas auensis (strain DSM 9187 / NBRC 110442 / TA 4)</name>
    <dbReference type="NCBI Taxonomy" id="595494"/>
    <lineage>
        <taxon>Bacteria</taxon>
        <taxon>Pseudomonadati</taxon>
        <taxon>Pseudomonadota</taxon>
        <taxon>Gammaproteobacteria</taxon>
        <taxon>Aeromonadales</taxon>
        <taxon>Aeromonadaceae</taxon>
        <taxon>Tolumonas</taxon>
    </lineage>
</organism>
<dbReference type="Pfam" id="PF09623">
    <property type="entry name" value="Cas_NE0113"/>
    <property type="match status" value="1"/>
</dbReference>
<dbReference type="NCBIfam" id="TIGR02584">
    <property type="entry name" value="cas_NE0113"/>
    <property type="match status" value="1"/>
</dbReference>
<gene>
    <name evidence="2" type="ordered locus">Tola_1164</name>
</gene>
<proteinExistence type="predicted"/>
<keyword evidence="3" id="KW-1185">Reference proteome</keyword>
<dbReference type="EMBL" id="CP001616">
    <property type="protein sequence ID" value="ACQ92786.1"/>
    <property type="molecule type" value="Genomic_DNA"/>
</dbReference>
<protein>
    <submittedName>
        <fullName evidence="2">CRISPR-associated protein, NE0113 family</fullName>
    </submittedName>
</protein>
<dbReference type="InterPro" id="IPR019092">
    <property type="entry name" value="SSO2081-like_dom"/>
</dbReference>
<evidence type="ECO:0000313" key="2">
    <source>
        <dbReference type="EMBL" id="ACQ92786.1"/>
    </source>
</evidence>
<dbReference type="AlphaFoldDB" id="C4LDJ0"/>
<feature type="domain" description="CRISPR system ring nuclease SSO2081-like" evidence="1">
    <location>
        <begin position="25"/>
        <end position="233"/>
    </location>
</feature>
<dbReference type="HOGENOM" id="CLU_050851_0_0_6"/>
<dbReference type="InterPro" id="IPR013413">
    <property type="entry name" value="CRISPR-assoc_prot_NE0113"/>
</dbReference>
<dbReference type="eggNOG" id="COG0745">
    <property type="taxonomic scope" value="Bacteria"/>
</dbReference>
<reference evidence="3" key="1">
    <citation type="submission" date="2009-05" db="EMBL/GenBank/DDBJ databases">
        <title>Complete sequence of Tolumonas auensis DSM 9187.</title>
        <authorList>
            <consortium name="US DOE Joint Genome Institute"/>
            <person name="Lucas S."/>
            <person name="Copeland A."/>
            <person name="Lapidus A."/>
            <person name="Glavina del Rio T."/>
            <person name="Tice H."/>
            <person name="Bruce D."/>
            <person name="Goodwin L."/>
            <person name="Pitluck S."/>
            <person name="Chertkov O."/>
            <person name="Brettin T."/>
            <person name="Detter J.C."/>
            <person name="Han C."/>
            <person name="Larimer F."/>
            <person name="Land M."/>
            <person name="Hauser L."/>
            <person name="Kyrpides N."/>
            <person name="Mikhailova N."/>
            <person name="Spring S."/>
            <person name="Beller H."/>
        </authorList>
    </citation>
    <scope>NUCLEOTIDE SEQUENCE [LARGE SCALE GENOMIC DNA]</scope>
    <source>
        <strain evidence="3">DSM 9187 / TA4</strain>
    </source>
</reference>
<name>C4LDJ0_TOLAT</name>
<reference evidence="2 3" key="2">
    <citation type="journal article" date="2011" name="Stand. Genomic Sci.">
        <title>Complete genome sequence of Tolumonas auensis type strain (TA 4).</title>
        <authorList>
            <person name="Chertkov O."/>
            <person name="Copeland A."/>
            <person name="Lucas S."/>
            <person name="Lapidus A."/>
            <person name="Berry K.W."/>
            <person name="Detter J.C."/>
            <person name="Del Rio T.G."/>
            <person name="Hammon N."/>
            <person name="Dalin E."/>
            <person name="Tice H."/>
            <person name="Pitluck S."/>
            <person name="Richardson P."/>
            <person name="Bruce D."/>
            <person name="Goodwin L."/>
            <person name="Han C."/>
            <person name="Tapia R."/>
            <person name="Saunders E."/>
            <person name="Schmutz J."/>
            <person name="Brettin T."/>
            <person name="Larimer F."/>
            <person name="Land M."/>
            <person name="Hauser L."/>
            <person name="Spring S."/>
            <person name="Rohde M."/>
            <person name="Kyrpides N.C."/>
            <person name="Ivanova N."/>
            <person name="Goker M."/>
            <person name="Beller H.R."/>
            <person name="Klenk H.P."/>
            <person name="Woyke T."/>
        </authorList>
    </citation>
    <scope>NUCLEOTIDE SEQUENCE [LARGE SCALE GENOMIC DNA]</scope>
    <source>
        <strain evidence="3">DSM 9187 / TA4</strain>
    </source>
</reference>
<dbReference type="KEGG" id="tau:Tola_1164"/>
<evidence type="ECO:0000313" key="3">
    <source>
        <dbReference type="Proteomes" id="UP000009073"/>
    </source>
</evidence>